<evidence type="ECO:0000313" key="1">
    <source>
        <dbReference type="EMBL" id="PSW21255.1"/>
    </source>
</evidence>
<keyword evidence="2" id="KW-1185">Reference proteome</keyword>
<sequence length="116" mass="12746">MINPIKMIGSAKSVGETSVRNVVLASLGAYSKGYEQASMAQHMMTKQFGELVSRGGEVETELTERVQSTKKMVFGRAESQFNQTLNSTCGIDRDRMGDLEAKIDRLQAAVEKLAEK</sequence>
<evidence type="ECO:0000313" key="2">
    <source>
        <dbReference type="Proteomes" id="UP000241771"/>
    </source>
</evidence>
<dbReference type="OrthoDB" id="5815832at2"/>
<protein>
    <recommendedName>
        <fullName evidence="3">Phasin family protein</fullName>
    </recommendedName>
</protein>
<dbReference type="RefSeq" id="WP_051901999.1">
    <property type="nucleotide sequence ID" value="NZ_JGVO01000167.1"/>
</dbReference>
<reference evidence="1 2" key="1">
    <citation type="submission" date="2018-01" db="EMBL/GenBank/DDBJ databases">
        <title>Whole genome sequencing of Histamine producing bacteria.</title>
        <authorList>
            <person name="Butler K."/>
        </authorList>
    </citation>
    <scope>NUCLEOTIDE SEQUENCE [LARGE SCALE GENOMIC DNA]</scope>
    <source>
        <strain evidence="1 2">DSM 100436</strain>
    </source>
</reference>
<organism evidence="1 2">
    <name type="scientific">Photobacterium sanctipauli</name>
    <dbReference type="NCBI Taxonomy" id="1342794"/>
    <lineage>
        <taxon>Bacteria</taxon>
        <taxon>Pseudomonadati</taxon>
        <taxon>Pseudomonadota</taxon>
        <taxon>Gammaproteobacteria</taxon>
        <taxon>Vibrionales</taxon>
        <taxon>Vibrionaceae</taxon>
        <taxon>Photobacterium</taxon>
    </lineage>
</organism>
<dbReference type="NCBIfam" id="NF047773">
    <property type="entry name" value="phas_rel_Lepto"/>
    <property type="match status" value="1"/>
</dbReference>
<dbReference type="Proteomes" id="UP000241771">
    <property type="component" value="Unassembled WGS sequence"/>
</dbReference>
<comment type="caution">
    <text evidence="1">The sequence shown here is derived from an EMBL/GenBank/DDBJ whole genome shotgun (WGS) entry which is preliminary data.</text>
</comment>
<name>A0A2T3NY89_9GAMM</name>
<evidence type="ECO:0008006" key="3">
    <source>
        <dbReference type="Google" id="ProtNLM"/>
    </source>
</evidence>
<dbReference type="EMBL" id="PYMA01000002">
    <property type="protein sequence ID" value="PSW21255.1"/>
    <property type="molecule type" value="Genomic_DNA"/>
</dbReference>
<accession>A0A2T3NY89</accession>
<proteinExistence type="predicted"/>
<gene>
    <name evidence="1" type="ORF">C9I98_04735</name>
</gene>
<dbReference type="AlphaFoldDB" id="A0A2T3NY89"/>